<dbReference type="Proteomes" id="UP000255382">
    <property type="component" value="Unassembled WGS sequence"/>
</dbReference>
<dbReference type="EMBL" id="UGLZ01000004">
    <property type="protein sequence ID" value="STU59922.1"/>
    <property type="molecule type" value="Genomic_DNA"/>
</dbReference>
<accession>A0A377Z3V1</accession>
<reference evidence="1 2" key="1">
    <citation type="submission" date="2018-06" db="EMBL/GenBank/DDBJ databases">
        <authorList>
            <consortium name="Pathogen Informatics"/>
            <person name="Doyle S."/>
        </authorList>
    </citation>
    <scope>NUCLEOTIDE SEQUENCE [LARGE SCALE GENOMIC DNA]</scope>
    <source>
        <strain evidence="1 2">NCTC5050</strain>
    </source>
</reference>
<proteinExistence type="predicted"/>
<organism evidence="1 2">
    <name type="scientific">Klebsiella pneumoniae subsp. ozaenae</name>
    <dbReference type="NCBI Taxonomy" id="574"/>
    <lineage>
        <taxon>Bacteria</taxon>
        <taxon>Pseudomonadati</taxon>
        <taxon>Pseudomonadota</taxon>
        <taxon>Gammaproteobacteria</taxon>
        <taxon>Enterobacterales</taxon>
        <taxon>Enterobacteriaceae</taxon>
        <taxon>Klebsiella/Raoultella group</taxon>
        <taxon>Klebsiella</taxon>
        <taxon>Klebsiella pneumoniae complex</taxon>
    </lineage>
</organism>
<sequence length="77" mass="8375">MINLPKGQAFALLEGGQLWKIRMPLPSGDGDDALMPANLQKIAEEMQRNYRTSESWWSASQVMPDVVTQGGRNGAGG</sequence>
<gene>
    <name evidence="1" type="ORF">NCTC5050_00483</name>
</gene>
<protein>
    <submittedName>
        <fullName evidence="1">TraG-family protein</fullName>
    </submittedName>
</protein>
<dbReference type="AlphaFoldDB" id="A0A377Z3V1"/>
<name>A0A377Z3V1_KLEPO</name>
<evidence type="ECO:0000313" key="1">
    <source>
        <dbReference type="EMBL" id="STU59922.1"/>
    </source>
</evidence>
<evidence type="ECO:0000313" key="2">
    <source>
        <dbReference type="Proteomes" id="UP000255382"/>
    </source>
</evidence>
<keyword evidence="2" id="KW-1185">Reference proteome</keyword>